<organism evidence="1 2">
    <name type="scientific">Schistosoma mattheei</name>
    <dbReference type="NCBI Taxonomy" id="31246"/>
    <lineage>
        <taxon>Eukaryota</taxon>
        <taxon>Metazoa</taxon>
        <taxon>Spiralia</taxon>
        <taxon>Lophotrochozoa</taxon>
        <taxon>Platyhelminthes</taxon>
        <taxon>Trematoda</taxon>
        <taxon>Digenea</taxon>
        <taxon>Strigeidida</taxon>
        <taxon>Schistosomatoidea</taxon>
        <taxon>Schistosomatidae</taxon>
        <taxon>Schistosoma</taxon>
    </lineage>
</organism>
<dbReference type="Proteomes" id="UP000269396">
    <property type="component" value="Unassembled WGS sequence"/>
</dbReference>
<name>A0A183PG18_9TREM</name>
<dbReference type="EMBL" id="UZAL01033369">
    <property type="protein sequence ID" value="VDP63209.1"/>
    <property type="molecule type" value="Genomic_DNA"/>
</dbReference>
<reference evidence="1 2" key="1">
    <citation type="submission" date="2018-11" db="EMBL/GenBank/DDBJ databases">
        <authorList>
            <consortium name="Pathogen Informatics"/>
        </authorList>
    </citation>
    <scope>NUCLEOTIDE SEQUENCE [LARGE SCALE GENOMIC DNA]</scope>
    <source>
        <strain>Denwood</strain>
        <strain evidence="2">Zambia</strain>
    </source>
</reference>
<gene>
    <name evidence="1" type="ORF">SMTD_LOCUS13304</name>
</gene>
<keyword evidence="2" id="KW-1185">Reference proteome</keyword>
<evidence type="ECO:0000313" key="1">
    <source>
        <dbReference type="EMBL" id="VDP63209.1"/>
    </source>
</evidence>
<protein>
    <submittedName>
        <fullName evidence="1">Uncharacterized protein</fullName>
    </submittedName>
</protein>
<accession>A0A183PG18</accession>
<proteinExistence type="predicted"/>
<evidence type="ECO:0000313" key="2">
    <source>
        <dbReference type="Proteomes" id="UP000269396"/>
    </source>
</evidence>
<dbReference type="AlphaFoldDB" id="A0A183PG18"/>
<sequence>MVVPNHLTKNNIISQSNSLMNNRFCRNSADSLMERENLERNLSDAQKKCHTMDTSERDMRNLILRAEEDKKRLAQRIEKLTANGIVLL</sequence>